<dbReference type="InterPro" id="IPR029063">
    <property type="entry name" value="SAM-dependent_MTases_sf"/>
</dbReference>
<proteinExistence type="predicted"/>
<gene>
    <name evidence="2" type="ORF">EYC87_13990</name>
</gene>
<dbReference type="CDD" id="cd02440">
    <property type="entry name" value="AdoMet_MTases"/>
    <property type="match status" value="1"/>
</dbReference>
<keyword evidence="2" id="KW-0489">Methyltransferase</keyword>
<dbReference type="SUPFAM" id="SSF53335">
    <property type="entry name" value="S-adenosyl-L-methionine-dependent methyltransferases"/>
    <property type="match status" value="1"/>
</dbReference>
<keyword evidence="3" id="KW-1185">Reference proteome</keyword>
<dbReference type="GO" id="GO:0032259">
    <property type="term" value="P:methylation"/>
    <property type="evidence" value="ECO:0007669"/>
    <property type="project" value="UniProtKB-KW"/>
</dbReference>
<sequence>MSILPKVSVPNNLRRGGKKSDQWEYINSGRGLLLYMAQALGLETLADSRVLDMGCGTKFTQAILEYDIPLGEYIGVDVYEEMIDFLGKCTNDPRFSFFHIDSHNDMYNTDGEKISSDTRLPIEEYSCDIICLYSVFTHLAPSDYGSMLKLMRRYAKPGSQLIFSLYLDEVTNNGHGLIEQIALEQNKPFTPSGEPFRDAFPGKPLQWALYSRDHALELIEGTGWEIVELCMPNELVQHHFICRAC</sequence>
<dbReference type="GO" id="GO:0008168">
    <property type="term" value="F:methyltransferase activity"/>
    <property type="evidence" value="ECO:0007669"/>
    <property type="project" value="UniProtKB-KW"/>
</dbReference>
<dbReference type="InterPro" id="IPR013216">
    <property type="entry name" value="Methyltransf_11"/>
</dbReference>
<dbReference type="RefSeq" id="WP_279253431.1">
    <property type="nucleotide sequence ID" value="NZ_SHNP01000005.1"/>
</dbReference>
<protein>
    <submittedName>
        <fullName evidence="2">Class I SAM-dependent methyltransferase</fullName>
    </submittedName>
</protein>
<dbReference type="Proteomes" id="UP001143307">
    <property type="component" value="Unassembled WGS sequence"/>
</dbReference>
<dbReference type="Gene3D" id="3.40.50.150">
    <property type="entry name" value="Vaccinia Virus protein VP39"/>
    <property type="match status" value="1"/>
</dbReference>
<evidence type="ECO:0000313" key="3">
    <source>
        <dbReference type="Proteomes" id="UP001143307"/>
    </source>
</evidence>
<feature type="domain" description="Methyltransferase type 11" evidence="1">
    <location>
        <begin position="51"/>
        <end position="163"/>
    </location>
</feature>
<evidence type="ECO:0000259" key="1">
    <source>
        <dbReference type="Pfam" id="PF08241"/>
    </source>
</evidence>
<keyword evidence="2" id="KW-0808">Transferase</keyword>
<dbReference type="EMBL" id="SHNP01000005">
    <property type="protein sequence ID" value="MCX2974700.1"/>
    <property type="molecule type" value="Genomic_DNA"/>
</dbReference>
<dbReference type="Pfam" id="PF08241">
    <property type="entry name" value="Methyltransf_11"/>
    <property type="match status" value="1"/>
</dbReference>
<name>A0ABT3SXP9_9GAMM</name>
<comment type="caution">
    <text evidence="2">The sequence shown here is derived from an EMBL/GenBank/DDBJ whole genome shotgun (WGS) entry which is preliminary data.</text>
</comment>
<reference evidence="2" key="1">
    <citation type="submission" date="2019-02" db="EMBL/GenBank/DDBJ databases">
        <authorList>
            <person name="Li S.-H."/>
        </authorList>
    </citation>
    <scope>NUCLEOTIDE SEQUENCE</scope>
    <source>
        <strain evidence="2">IMCC8485</strain>
    </source>
</reference>
<accession>A0ABT3SXP9</accession>
<evidence type="ECO:0000313" key="2">
    <source>
        <dbReference type="EMBL" id="MCX2974700.1"/>
    </source>
</evidence>
<organism evidence="2 3">
    <name type="scientific">Candidatus Seongchinamella marina</name>
    <dbReference type="NCBI Taxonomy" id="2518990"/>
    <lineage>
        <taxon>Bacteria</taxon>
        <taxon>Pseudomonadati</taxon>
        <taxon>Pseudomonadota</taxon>
        <taxon>Gammaproteobacteria</taxon>
        <taxon>Cellvibrionales</taxon>
        <taxon>Halieaceae</taxon>
        <taxon>Seongchinamella</taxon>
    </lineage>
</organism>